<reference evidence="2" key="1">
    <citation type="journal article" date="2023" name="Nat. Plants">
        <title>Single-cell RNA sequencing provides a high-resolution roadmap for understanding the multicellular compartmentation of specialized metabolism.</title>
        <authorList>
            <person name="Sun S."/>
            <person name="Shen X."/>
            <person name="Li Y."/>
            <person name="Li Y."/>
            <person name="Wang S."/>
            <person name="Li R."/>
            <person name="Zhang H."/>
            <person name="Shen G."/>
            <person name="Guo B."/>
            <person name="Wei J."/>
            <person name="Xu J."/>
            <person name="St-Pierre B."/>
            <person name="Chen S."/>
            <person name="Sun C."/>
        </authorList>
    </citation>
    <scope>NUCLEOTIDE SEQUENCE [LARGE SCALE GENOMIC DNA]</scope>
</reference>
<keyword evidence="2" id="KW-1185">Reference proteome</keyword>
<dbReference type="Proteomes" id="UP001060085">
    <property type="component" value="Linkage Group LG02"/>
</dbReference>
<evidence type="ECO:0000313" key="2">
    <source>
        <dbReference type="Proteomes" id="UP001060085"/>
    </source>
</evidence>
<organism evidence="1 2">
    <name type="scientific">Catharanthus roseus</name>
    <name type="common">Madagascar periwinkle</name>
    <name type="synonym">Vinca rosea</name>
    <dbReference type="NCBI Taxonomy" id="4058"/>
    <lineage>
        <taxon>Eukaryota</taxon>
        <taxon>Viridiplantae</taxon>
        <taxon>Streptophyta</taxon>
        <taxon>Embryophyta</taxon>
        <taxon>Tracheophyta</taxon>
        <taxon>Spermatophyta</taxon>
        <taxon>Magnoliopsida</taxon>
        <taxon>eudicotyledons</taxon>
        <taxon>Gunneridae</taxon>
        <taxon>Pentapetalae</taxon>
        <taxon>asterids</taxon>
        <taxon>lamiids</taxon>
        <taxon>Gentianales</taxon>
        <taxon>Apocynaceae</taxon>
        <taxon>Rauvolfioideae</taxon>
        <taxon>Vinceae</taxon>
        <taxon>Catharanthinae</taxon>
        <taxon>Catharanthus</taxon>
    </lineage>
</organism>
<comment type="caution">
    <text evidence="1">The sequence shown here is derived from an EMBL/GenBank/DDBJ whole genome shotgun (WGS) entry which is preliminary data.</text>
</comment>
<gene>
    <name evidence="1" type="ORF">M9H77_08104</name>
</gene>
<protein>
    <submittedName>
        <fullName evidence="1">Uncharacterized protein</fullName>
    </submittedName>
</protein>
<evidence type="ECO:0000313" key="1">
    <source>
        <dbReference type="EMBL" id="KAI5677154.1"/>
    </source>
</evidence>
<name>A0ACC0BX21_CATRO</name>
<sequence length="86" mass="9256">MGKEIKISVSSPSTFTHLASLQSELQFPTPAPKTPLSDRFTSVAITDQHRVLPVADTLLAYVQGRDPFIVVPLPPLAAAAPLHQLI</sequence>
<dbReference type="EMBL" id="CM044702">
    <property type="protein sequence ID" value="KAI5677154.1"/>
    <property type="molecule type" value="Genomic_DNA"/>
</dbReference>
<proteinExistence type="predicted"/>
<accession>A0ACC0BX21</accession>